<reference evidence="1 2" key="1">
    <citation type="submission" date="2017-01" db="EMBL/GenBank/DDBJ databases">
        <title>Bacillus cereus isolates.</title>
        <authorList>
            <person name="Beno S.M."/>
        </authorList>
    </citation>
    <scope>NUCLEOTIDE SEQUENCE [LARGE SCALE GENOMIC DNA]</scope>
    <source>
        <strain evidence="1 2">FSL M7-1219</strain>
    </source>
</reference>
<accession>A0A1S9UAI9</accession>
<dbReference type="RefSeq" id="WP_078181972.1">
    <property type="nucleotide sequence ID" value="NZ_MUAL01000103.1"/>
</dbReference>
<dbReference type="EMBL" id="MUAL01000103">
    <property type="protein sequence ID" value="OOR19250.1"/>
    <property type="molecule type" value="Genomic_DNA"/>
</dbReference>
<protein>
    <submittedName>
        <fullName evidence="1">Uncharacterized protein</fullName>
    </submittedName>
</protein>
<comment type="caution">
    <text evidence="1">The sequence shown here is derived from an EMBL/GenBank/DDBJ whole genome shotgun (WGS) entry which is preliminary data.</text>
</comment>
<name>A0A1S9UAI9_BACCE</name>
<sequence>MSEQGRKDTEEMGREIEKLIRTLFIGRFRAPKNTQINTYEWESIVIDQDLGKKFTMVTKVLEDGSLDMEFHTIDSDVAIDIKESVNALHKKMNFILKNSRVFKIGGLEPL</sequence>
<proteinExistence type="predicted"/>
<gene>
    <name evidence="1" type="ORF">BW892_25635</name>
</gene>
<evidence type="ECO:0000313" key="1">
    <source>
        <dbReference type="EMBL" id="OOR19250.1"/>
    </source>
</evidence>
<evidence type="ECO:0000313" key="2">
    <source>
        <dbReference type="Proteomes" id="UP000191124"/>
    </source>
</evidence>
<dbReference type="AlphaFoldDB" id="A0A1S9UAI9"/>
<organism evidence="1 2">
    <name type="scientific">Bacillus cereus</name>
    <dbReference type="NCBI Taxonomy" id="1396"/>
    <lineage>
        <taxon>Bacteria</taxon>
        <taxon>Bacillati</taxon>
        <taxon>Bacillota</taxon>
        <taxon>Bacilli</taxon>
        <taxon>Bacillales</taxon>
        <taxon>Bacillaceae</taxon>
        <taxon>Bacillus</taxon>
        <taxon>Bacillus cereus group</taxon>
    </lineage>
</organism>
<dbReference type="Proteomes" id="UP000191124">
    <property type="component" value="Unassembled WGS sequence"/>
</dbReference>